<evidence type="ECO:0000313" key="1">
    <source>
        <dbReference type="EMBL" id="RZS95238.1"/>
    </source>
</evidence>
<dbReference type="AlphaFoldDB" id="A0A4Q7P6T9"/>
<organism evidence="1 2">
    <name type="scientific">Cecembia calidifontis</name>
    <dbReference type="NCBI Taxonomy" id="1187080"/>
    <lineage>
        <taxon>Bacteria</taxon>
        <taxon>Pseudomonadati</taxon>
        <taxon>Bacteroidota</taxon>
        <taxon>Cytophagia</taxon>
        <taxon>Cytophagales</taxon>
        <taxon>Cyclobacteriaceae</taxon>
        <taxon>Cecembia</taxon>
    </lineage>
</organism>
<dbReference type="EMBL" id="SGXG01000001">
    <property type="protein sequence ID" value="RZS95238.1"/>
    <property type="molecule type" value="Genomic_DNA"/>
</dbReference>
<reference evidence="1 2" key="1">
    <citation type="submission" date="2019-02" db="EMBL/GenBank/DDBJ databases">
        <title>Genomic Encyclopedia of Archaeal and Bacterial Type Strains, Phase II (KMG-II): from individual species to whole genera.</title>
        <authorList>
            <person name="Goeker M."/>
        </authorList>
    </citation>
    <scope>NUCLEOTIDE SEQUENCE [LARGE SCALE GENOMIC DNA]</scope>
    <source>
        <strain evidence="1 2">DSM 21411</strain>
    </source>
</reference>
<sequence>MNGDTIELKIPQDVAASCSAYILSLSLNPSEINNYLKSAGRI</sequence>
<gene>
    <name evidence="1" type="ORF">BC751_0757</name>
</gene>
<dbReference type="Proteomes" id="UP000292209">
    <property type="component" value="Unassembled WGS sequence"/>
</dbReference>
<keyword evidence="2" id="KW-1185">Reference proteome</keyword>
<name>A0A4Q7P6T9_9BACT</name>
<protein>
    <submittedName>
        <fullName evidence="1">Uncharacterized protein</fullName>
    </submittedName>
</protein>
<accession>A0A4Q7P6T9</accession>
<proteinExistence type="predicted"/>
<evidence type="ECO:0000313" key="2">
    <source>
        <dbReference type="Proteomes" id="UP000292209"/>
    </source>
</evidence>
<comment type="caution">
    <text evidence="1">The sequence shown here is derived from an EMBL/GenBank/DDBJ whole genome shotgun (WGS) entry which is preliminary data.</text>
</comment>